<dbReference type="Pfam" id="PF18539">
    <property type="entry name" value="DUF5625"/>
    <property type="match status" value="1"/>
</dbReference>
<evidence type="ECO:0000313" key="3">
    <source>
        <dbReference type="EMBL" id="BDU16590.1"/>
    </source>
</evidence>
<gene>
    <name evidence="3" type="ORF">LA521A_17910</name>
</gene>
<dbReference type="Proteomes" id="UP001317822">
    <property type="component" value="Chromosome"/>
</dbReference>
<organism evidence="3 4">
    <name type="scientific">Lysobacter auxotrophicus</name>
    <dbReference type="NCBI Taxonomy" id="2992573"/>
    <lineage>
        <taxon>Bacteria</taxon>
        <taxon>Pseudomonadati</taxon>
        <taxon>Pseudomonadota</taxon>
        <taxon>Gammaproteobacteria</taxon>
        <taxon>Lysobacterales</taxon>
        <taxon>Lysobacteraceae</taxon>
        <taxon>Lysobacter</taxon>
    </lineage>
</organism>
<dbReference type="EMBL" id="AP027041">
    <property type="protein sequence ID" value="BDU16590.1"/>
    <property type="molecule type" value="Genomic_DNA"/>
</dbReference>
<evidence type="ECO:0000313" key="4">
    <source>
        <dbReference type="Proteomes" id="UP001317822"/>
    </source>
</evidence>
<feature type="transmembrane region" description="Helical" evidence="1">
    <location>
        <begin position="184"/>
        <end position="209"/>
    </location>
</feature>
<dbReference type="InterPro" id="IPR041008">
    <property type="entry name" value="DUF5625"/>
</dbReference>
<accession>A0ABN6UKD8</accession>
<keyword evidence="1" id="KW-0812">Transmembrane</keyword>
<keyword evidence="1" id="KW-1133">Transmembrane helix</keyword>
<feature type="domain" description="DUF5625" evidence="2">
    <location>
        <begin position="44"/>
        <end position="169"/>
    </location>
</feature>
<sequence length="218" mass="24067">MNRQSPTRARRPGARTLVVLLLLVASQLVLWPTLEWLQRPIADRPLSISPAGSLETDARIHVQQRYRLSLDLPNKDAQGRAMNREALGGRQYPRVDGASIPIEWALADSRSGQVIAGGTVDTRNASQWGGGVATRHIAFVDVPPGRYRLSVRVLRNVIELQGITGRVRLGLPGGKISAGWTSTLLFWGPIASVLLVWPAIGVLIIVFLWKRSGHRRRE</sequence>
<dbReference type="RefSeq" id="WP_281781966.1">
    <property type="nucleotide sequence ID" value="NZ_AP027041.1"/>
</dbReference>
<evidence type="ECO:0000259" key="2">
    <source>
        <dbReference type="Pfam" id="PF18539"/>
    </source>
</evidence>
<keyword evidence="4" id="KW-1185">Reference proteome</keyword>
<protein>
    <submittedName>
        <fullName evidence="3">DUF5625 family protein</fullName>
    </submittedName>
</protein>
<reference evidence="3 4" key="1">
    <citation type="journal article" date="2023" name="Int. J. Syst. Evol. Microbiol.">
        <title>Physiological and genomic analyses of cobalamin (vitamin B12)-auxotrophy of Lysobacter auxotrophicus sp. nov., a methionine-auxotrophic chitinolytic bacterium isolated from chitin-treated soil.</title>
        <authorList>
            <person name="Saito A."/>
            <person name="Dohra H."/>
            <person name="Hamada M."/>
            <person name="Moriuchi R."/>
            <person name="Kotsuchibashi Y."/>
            <person name="Mori K."/>
        </authorList>
    </citation>
    <scope>NUCLEOTIDE SEQUENCE [LARGE SCALE GENOMIC DNA]</scope>
    <source>
        <strain evidence="3 4">5-21a</strain>
    </source>
</reference>
<name>A0ABN6UKD8_9GAMM</name>
<feature type="transmembrane region" description="Helical" evidence="1">
    <location>
        <begin position="12"/>
        <end position="31"/>
    </location>
</feature>
<evidence type="ECO:0000256" key="1">
    <source>
        <dbReference type="SAM" id="Phobius"/>
    </source>
</evidence>
<proteinExistence type="predicted"/>
<keyword evidence="1" id="KW-0472">Membrane</keyword>